<reference evidence="1 2" key="1">
    <citation type="journal article" date="2020" name="BMC Genomics">
        <title>Intraspecific diversification of the crop wild relative Brassica cretica Lam. using demographic model selection.</title>
        <authorList>
            <person name="Kioukis A."/>
            <person name="Michalopoulou V.A."/>
            <person name="Briers L."/>
            <person name="Pirintsos S."/>
            <person name="Studholme D.J."/>
            <person name="Pavlidis P."/>
            <person name="Sarris P.F."/>
        </authorList>
    </citation>
    <scope>NUCLEOTIDE SEQUENCE [LARGE SCALE GENOMIC DNA]</scope>
    <source>
        <strain evidence="2">cv. PFS-1207/04</strain>
    </source>
</reference>
<organism evidence="1 2">
    <name type="scientific">Brassica cretica</name>
    <name type="common">Mustard</name>
    <dbReference type="NCBI Taxonomy" id="69181"/>
    <lineage>
        <taxon>Eukaryota</taxon>
        <taxon>Viridiplantae</taxon>
        <taxon>Streptophyta</taxon>
        <taxon>Embryophyta</taxon>
        <taxon>Tracheophyta</taxon>
        <taxon>Spermatophyta</taxon>
        <taxon>Magnoliopsida</taxon>
        <taxon>eudicotyledons</taxon>
        <taxon>Gunneridae</taxon>
        <taxon>Pentapetalae</taxon>
        <taxon>rosids</taxon>
        <taxon>malvids</taxon>
        <taxon>Brassicales</taxon>
        <taxon>Brassicaceae</taxon>
        <taxon>Brassiceae</taxon>
        <taxon>Brassica</taxon>
    </lineage>
</organism>
<accession>A0ABQ7ENQ0</accession>
<protein>
    <submittedName>
        <fullName evidence="1">Uncharacterized protein</fullName>
    </submittedName>
</protein>
<evidence type="ECO:0000313" key="2">
    <source>
        <dbReference type="Proteomes" id="UP000266723"/>
    </source>
</evidence>
<dbReference type="Proteomes" id="UP000266723">
    <property type="component" value="Unassembled WGS sequence"/>
</dbReference>
<name>A0ABQ7ENQ0_BRACR</name>
<dbReference type="EMBL" id="QGKV02000297">
    <property type="protein sequence ID" value="KAF3605368.1"/>
    <property type="molecule type" value="Genomic_DNA"/>
</dbReference>
<keyword evidence="2" id="KW-1185">Reference proteome</keyword>
<sequence length="52" mass="5877">MVRSDVMPVLLKSGQAVSRERAVEEMRELRSTVNPWCRSTVIPENGASIFQD</sequence>
<proteinExistence type="predicted"/>
<evidence type="ECO:0000313" key="1">
    <source>
        <dbReference type="EMBL" id="KAF3605368.1"/>
    </source>
</evidence>
<gene>
    <name evidence="1" type="ORF">DY000_02047916</name>
</gene>
<comment type="caution">
    <text evidence="1">The sequence shown here is derived from an EMBL/GenBank/DDBJ whole genome shotgun (WGS) entry which is preliminary data.</text>
</comment>